<protein>
    <submittedName>
        <fullName evidence="2">Uncharacterized protein</fullName>
    </submittedName>
</protein>
<sequence>MKKLLLALALTGAAVLAYAKDYGVQANVWPITEIDIRRLLLESAARVDWSKVNSEAQESGRQYLSNLSKRQLPTIDHSAVSYFDPSIVLTSDIQAPVKQADGTYQWQVLYPKGTKVNPLDTARPVTAFLMFDGSQPEQVALVKKVLARSGDRIEAVEAGSGDLSQLGDSFTQTVYHADDAMIARFQVNYLPSLVFPGTGANSRSIGVAAFGAPFSADEVLQSWSDLTPAPATSTVRAVK</sequence>
<evidence type="ECO:0000256" key="1">
    <source>
        <dbReference type="SAM" id="SignalP"/>
    </source>
</evidence>
<feature type="chain" id="PRO_5002890205" evidence="1">
    <location>
        <begin position="20"/>
        <end position="239"/>
    </location>
</feature>
<dbReference type="AlphaFoldDB" id="B9TFF4"/>
<name>B9TFF4_RICCO</name>
<proteinExistence type="predicted"/>
<keyword evidence="3" id="KW-1185">Reference proteome</keyword>
<gene>
    <name evidence="2" type="ORF">RCOM_1855900</name>
</gene>
<evidence type="ECO:0000313" key="3">
    <source>
        <dbReference type="Proteomes" id="UP000008311"/>
    </source>
</evidence>
<evidence type="ECO:0000313" key="2">
    <source>
        <dbReference type="EMBL" id="EEF25409.1"/>
    </source>
</evidence>
<feature type="signal peptide" evidence="1">
    <location>
        <begin position="1"/>
        <end position="19"/>
    </location>
</feature>
<keyword evidence="1" id="KW-0732">Signal</keyword>
<dbReference type="Proteomes" id="UP000008311">
    <property type="component" value="Unassembled WGS sequence"/>
</dbReference>
<dbReference type="EMBL" id="EQ979752">
    <property type="protein sequence ID" value="EEF25409.1"/>
    <property type="molecule type" value="Genomic_DNA"/>
</dbReference>
<reference evidence="3" key="1">
    <citation type="journal article" date="2010" name="Nat. Biotechnol.">
        <title>Draft genome sequence of the oilseed species Ricinus communis.</title>
        <authorList>
            <person name="Chan A.P."/>
            <person name="Crabtree J."/>
            <person name="Zhao Q."/>
            <person name="Lorenzi H."/>
            <person name="Orvis J."/>
            <person name="Puiu D."/>
            <person name="Melake-Berhan A."/>
            <person name="Jones K.M."/>
            <person name="Redman J."/>
            <person name="Chen G."/>
            <person name="Cahoon E.B."/>
            <person name="Gedil M."/>
            <person name="Stanke M."/>
            <person name="Haas B.J."/>
            <person name="Wortman J.R."/>
            <person name="Fraser-Liggett C.M."/>
            <person name="Ravel J."/>
            <person name="Rabinowicz P.D."/>
        </authorList>
    </citation>
    <scope>NUCLEOTIDE SEQUENCE [LARGE SCALE GENOMIC DNA]</scope>
    <source>
        <strain evidence="3">cv. Hale</strain>
    </source>
</reference>
<organism evidence="2 3">
    <name type="scientific">Ricinus communis</name>
    <name type="common">Castor bean</name>
    <dbReference type="NCBI Taxonomy" id="3988"/>
    <lineage>
        <taxon>Eukaryota</taxon>
        <taxon>Viridiplantae</taxon>
        <taxon>Streptophyta</taxon>
        <taxon>Embryophyta</taxon>
        <taxon>Tracheophyta</taxon>
        <taxon>Spermatophyta</taxon>
        <taxon>Magnoliopsida</taxon>
        <taxon>eudicotyledons</taxon>
        <taxon>Gunneridae</taxon>
        <taxon>Pentapetalae</taxon>
        <taxon>rosids</taxon>
        <taxon>fabids</taxon>
        <taxon>Malpighiales</taxon>
        <taxon>Euphorbiaceae</taxon>
        <taxon>Acalyphoideae</taxon>
        <taxon>Acalypheae</taxon>
        <taxon>Ricinus</taxon>
    </lineage>
</organism>
<accession>B9TFF4</accession>
<dbReference type="InParanoid" id="B9TFF4"/>